<comment type="caution">
    <text evidence="1">The sequence shown here is derived from an EMBL/GenBank/DDBJ whole genome shotgun (WGS) entry which is preliminary data.</text>
</comment>
<gene>
    <name evidence="1" type="ORF">PMAYCL1PPCAC_10529</name>
</gene>
<dbReference type="AlphaFoldDB" id="A0AAN4ZJ58"/>
<reference evidence="2" key="1">
    <citation type="submission" date="2022-10" db="EMBL/GenBank/DDBJ databases">
        <title>Genome assembly of Pristionchus species.</title>
        <authorList>
            <person name="Yoshida K."/>
            <person name="Sommer R.J."/>
        </authorList>
    </citation>
    <scope>NUCLEOTIDE SEQUENCE [LARGE SCALE GENOMIC DNA]</scope>
    <source>
        <strain evidence="2">RS5460</strain>
    </source>
</reference>
<dbReference type="Proteomes" id="UP001328107">
    <property type="component" value="Unassembled WGS sequence"/>
</dbReference>
<feature type="non-terminal residue" evidence="1">
    <location>
        <position position="1"/>
    </location>
</feature>
<dbReference type="EMBL" id="BTRK01000003">
    <property type="protein sequence ID" value="GMR40334.1"/>
    <property type="molecule type" value="Genomic_DNA"/>
</dbReference>
<sequence>VAIDMVRLIHEAEIRRELYNARRMLTIFQNTTHTSLHAFIREVEDIIAVAERTLVLCLPPIAA</sequence>
<organism evidence="1 2">
    <name type="scientific">Pristionchus mayeri</name>
    <dbReference type="NCBI Taxonomy" id="1317129"/>
    <lineage>
        <taxon>Eukaryota</taxon>
        <taxon>Metazoa</taxon>
        <taxon>Ecdysozoa</taxon>
        <taxon>Nematoda</taxon>
        <taxon>Chromadorea</taxon>
        <taxon>Rhabditida</taxon>
        <taxon>Rhabditina</taxon>
        <taxon>Diplogasteromorpha</taxon>
        <taxon>Diplogasteroidea</taxon>
        <taxon>Neodiplogasteridae</taxon>
        <taxon>Pristionchus</taxon>
    </lineage>
</organism>
<protein>
    <submittedName>
        <fullName evidence="1">Uncharacterized protein</fullName>
    </submittedName>
</protein>
<evidence type="ECO:0000313" key="2">
    <source>
        <dbReference type="Proteomes" id="UP001328107"/>
    </source>
</evidence>
<name>A0AAN4ZJ58_9BILA</name>
<proteinExistence type="predicted"/>
<keyword evidence="2" id="KW-1185">Reference proteome</keyword>
<evidence type="ECO:0000313" key="1">
    <source>
        <dbReference type="EMBL" id="GMR40334.1"/>
    </source>
</evidence>
<accession>A0AAN4ZJ58</accession>